<dbReference type="CDD" id="cd00780">
    <property type="entry name" value="NTF2"/>
    <property type="match status" value="1"/>
</dbReference>
<dbReference type="SUPFAM" id="SSF54427">
    <property type="entry name" value="NTF2-like"/>
    <property type="match status" value="1"/>
</dbReference>
<evidence type="ECO:0000256" key="1">
    <source>
        <dbReference type="RuleBase" id="RU369002"/>
    </source>
</evidence>
<keyword evidence="4" id="KW-1185">Reference proteome</keyword>
<sequence length="125" mass="13707">MNNNAQEIATQFVQHYYTTFDTNRSQLAGLYRDTSALTFETSQVAGVASIVEKLTSLPFERLQHRTSSVEAQPVAGGSAILILVTGQLLVDQESNPLSFAQAFTLAQDASGQWYVANDIFKLVYA</sequence>
<evidence type="ECO:0000313" key="3">
    <source>
        <dbReference type="EMBL" id="KAL1839384.1"/>
    </source>
</evidence>
<gene>
    <name evidence="3" type="ORF">VTJ49DRAFT_1586</name>
</gene>
<accession>A0ABR3VC14</accession>
<proteinExistence type="predicted"/>
<dbReference type="PANTHER" id="PTHR12612">
    <property type="entry name" value="NUCLEAR TRANSPORT FACTOR 2"/>
    <property type="match status" value="1"/>
</dbReference>
<evidence type="ECO:0000313" key="4">
    <source>
        <dbReference type="Proteomes" id="UP001583172"/>
    </source>
</evidence>
<protein>
    <recommendedName>
        <fullName evidence="1">Nuclear transport factor 2</fullName>
        <shortName evidence="1">NTF-2</shortName>
    </recommendedName>
</protein>
<dbReference type="EMBL" id="JAZGSY010000160">
    <property type="protein sequence ID" value="KAL1839384.1"/>
    <property type="molecule type" value="Genomic_DNA"/>
</dbReference>
<keyword evidence="1" id="KW-0539">Nucleus</keyword>
<dbReference type="InterPro" id="IPR045875">
    <property type="entry name" value="NTF2"/>
</dbReference>
<comment type="function">
    <text evidence="1">Has a role in nuclear-cytoplasmic transport of proteins and mRNAs.</text>
</comment>
<dbReference type="InterPro" id="IPR032710">
    <property type="entry name" value="NTF2-like_dom_sf"/>
</dbReference>
<keyword evidence="1" id="KW-0813">Transport</keyword>
<keyword evidence="1" id="KW-0653">Protein transport</keyword>
<comment type="subcellular location">
    <subcellularLocation>
        <location evidence="1">Cytoplasm</location>
    </subcellularLocation>
    <subcellularLocation>
        <location evidence="1">Nucleus</location>
    </subcellularLocation>
</comment>
<dbReference type="Gene3D" id="3.10.450.50">
    <property type="match status" value="1"/>
</dbReference>
<organism evidence="3 4">
    <name type="scientific">Humicola insolens</name>
    <name type="common">Soft-rot fungus</name>
    <dbReference type="NCBI Taxonomy" id="85995"/>
    <lineage>
        <taxon>Eukaryota</taxon>
        <taxon>Fungi</taxon>
        <taxon>Dikarya</taxon>
        <taxon>Ascomycota</taxon>
        <taxon>Pezizomycotina</taxon>
        <taxon>Sordariomycetes</taxon>
        <taxon>Sordariomycetidae</taxon>
        <taxon>Sordariales</taxon>
        <taxon>Chaetomiaceae</taxon>
        <taxon>Mycothermus</taxon>
    </lineage>
</organism>
<dbReference type="Pfam" id="PF02136">
    <property type="entry name" value="NTF2"/>
    <property type="match status" value="1"/>
</dbReference>
<dbReference type="InterPro" id="IPR002075">
    <property type="entry name" value="NTF2_dom"/>
</dbReference>
<keyword evidence="1" id="KW-0963">Cytoplasm</keyword>
<dbReference type="Proteomes" id="UP001583172">
    <property type="component" value="Unassembled WGS sequence"/>
</dbReference>
<evidence type="ECO:0000259" key="2">
    <source>
        <dbReference type="PROSITE" id="PS50177"/>
    </source>
</evidence>
<comment type="caution">
    <text evidence="3">The sequence shown here is derived from an EMBL/GenBank/DDBJ whole genome shotgun (WGS) entry which is preliminary data.</text>
</comment>
<dbReference type="InterPro" id="IPR018222">
    <property type="entry name" value="Nuclear_transport_factor_2_euk"/>
</dbReference>
<dbReference type="PROSITE" id="PS50177">
    <property type="entry name" value="NTF2_DOMAIN"/>
    <property type="match status" value="1"/>
</dbReference>
<name>A0ABR3VC14_HUMIN</name>
<reference evidence="3 4" key="1">
    <citation type="journal article" date="2024" name="Commun. Biol.">
        <title>Comparative genomic analysis of thermophilic fungi reveals convergent evolutionary adaptations and gene losses.</title>
        <authorList>
            <person name="Steindorff A.S."/>
            <person name="Aguilar-Pontes M.V."/>
            <person name="Robinson A.J."/>
            <person name="Andreopoulos B."/>
            <person name="LaButti K."/>
            <person name="Kuo A."/>
            <person name="Mondo S."/>
            <person name="Riley R."/>
            <person name="Otillar R."/>
            <person name="Haridas S."/>
            <person name="Lipzen A."/>
            <person name="Grimwood J."/>
            <person name="Schmutz J."/>
            <person name="Clum A."/>
            <person name="Reid I.D."/>
            <person name="Moisan M.C."/>
            <person name="Butler G."/>
            <person name="Nguyen T.T.M."/>
            <person name="Dewar K."/>
            <person name="Conant G."/>
            <person name="Drula E."/>
            <person name="Henrissat B."/>
            <person name="Hansel C."/>
            <person name="Singer S."/>
            <person name="Hutchinson M.I."/>
            <person name="de Vries R.P."/>
            <person name="Natvig D.O."/>
            <person name="Powell A.J."/>
            <person name="Tsang A."/>
            <person name="Grigoriev I.V."/>
        </authorList>
    </citation>
    <scope>NUCLEOTIDE SEQUENCE [LARGE SCALE GENOMIC DNA]</scope>
    <source>
        <strain evidence="3 4">CBS 620.91</strain>
    </source>
</reference>
<feature type="domain" description="NTF2" evidence="2">
    <location>
        <begin position="8"/>
        <end position="122"/>
    </location>
</feature>